<gene>
    <name evidence="1" type="ORF">X798_02749</name>
</gene>
<dbReference type="OrthoDB" id="10452514at2759"/>
<name>A0A238BY47_9BILA</name>
<organism evidence="1 2">
    <name type="scientific">Onchocerca flexuosa</name>
    <dbReference type="NCBI Taxonomy" id="387005"/>
    <lineage>
        <taxon>Eukaryota</taxon>
        <taxon>Metazoa</taxon>
        <taxon>Ecdysozoa</taxon>
        <taxon>Nematoda</taxon>
        <taxon>Chromadorea</taxon>
        <taxon>Rhabditida</taxon>
        <taxon>Spirurina</taxon>
        <taxon>Spiruromorpha</taxon>
        <taxon>Filarioidea</taxon>
        <taxon>Onchocercidae</taxon>
        <taxon>Onchocerca</taxon>
    </lineage>
</organism>
<proteinExistence type="predicted"/>
<dbReference type="EMBL" id="KZ269988">
    <property type="protein sequence ID" value="OZC10159.1"/>
    <property type="molecule type" value="Genomic_DNA"/>
</dbReference>
<evidence type="ECO:0000313" key="2">
    <source>
        <dbReference type="Proteomes" id="UP000242913"/>
    </source>
</evidence>
<dbReference type="Proteomes" id="UP000242913">
    <property type="component" value="Unassembled WGS sequence"/>
</dbReference>
<evidence type="ECO:0000313" key="1">
    <source>
        <dbReference type="EMBL" id="OZC10159.1"/>
    </source>
</evidence>
<sequence>MNLFKPSRTMLEMGDAIDYNNGNRDAMSNIRGVKKTFYLK</sequence>
<dbReference type="AlphaFoldDB" id="A0A238BY47"/>
<reference evidence="1 2" key="1">
    <citation type="submission" date="2015-12" db="EMBL/GenBank/DDBJ databases">
        <title>Draft genome of the nematode, Onchocerca flexuosa.</title>
        <authorList>
            <person name="Mitreva M."/>
        </authorList>
    </citation>
    <scope>NUCLEOTIDE SEQUENCE [LARGE SCALE GENOMIC DNA]</scope>
    <source>
        <strain evidence="1">Red Deer</strain>
    </source>
</reference>
<accession>A0A238BY47</accession>
<protein>
    <submittedName>
        <fullName evidence="1">Uncharacterized protein</fullName>
    </submittedName>
</protein>
<keyword evidence="2" id="KW-1185">Reference proteome</keyword>